<dbReference type="RefSeq" id="WP_190562744.1">
    <property type="nucleotide sequence ID" value="NZ_JACJQU010000012.1"/>
</dbReference>
<dbReference type="InterPro" id="IPR001646">
    <property type="entry name" value="5peptide_repeat"/>
</dbReference>
<gene>
    <name evidence="1" type="ORF">H6G06_18400</name>
</gene>
<evidence type="ECO:0000313" key="1">
    <source>
        <dbReference type="EMBL" id="MBD2295388.1"/>
    </source>
</evidence>
<sequence>MVSEEHLAILLQGVKVWNNWRIKNLQIELDLSGADFSGADLSGADLSGANLSGADLSGAILSKANLIGVNFSGTNLSKTNLNRAILIGAILIGANLIGVNLSGANLSGANLIGVNLSGANLSGANLIGVNLSGANLSWVNLSGANFSGANLSGANLIGAKLIGAKLIGTKLSEADLIGTNLSDADLREANLIGVNLSGANLSGTGLSGANLSGANLSRIQALNTNFTSAKLTGACIEDWHTNSATNLTDVICDYIYLIQEQQERRPSSGNFAPGEFTKLYQKSLDTVDLIFRNGIDWDAFAYSFKKIEVESLGSQLDVQSIEKKGDGVILVRISVSPDANKEKIHADFMQGYEFAHKVLEEQYQSRLEDKDKEINRLFYLVNQLQEKSGKVSIYNQQNSQVAGKIVDAETVQSH</sequence>
<comment type="caution">
    <text evidence="1">The sequence shown here is derived from an EMBL/GenBank/DDBJ whole genome shotgun (WGS) entry which is preliminary data.</text>
</comment>
<dbReference type="InterPro" id="IPR051082">
    <property type="entry name" value="Pentapeptide-BTB/POZ_domain"/>
</dbReference>
<dbReference type="PANTHER" id="PTHR14136:SF17">
    <property type="entry name" value="BTB_POZ DOMAIN-CONTAINING PROTEIN KCTD9"/>
    <property type="match status" value="1"/>
</dbReference>
<dbReference type="Proteomes" id="UP000662185">
    <property type="component" value="Unassembled WGS sequence"/>
</dbReference>
<dbReference type="AlphaFoldDB" id="A0A927A2H4"/>
<organism evidence="1 2">
    <name type="scientific">Anabaena sphaerica FACHB-251</name>
    <dbReference type="NCBI Taxonomy" id="2692883"/>
    <lineage>
        <taxon>Bacteria</taxon>
        <taxon>Bacillati</taxon>
        <taxon>Cyanobacteriota</taxon>
        <taxon>Cyanophyceae</taxon>
        <taxon>Nostocales</taxon>
        <taxon>Nostocaceae</taxon>
        <taxon>Anabaena</taxon>
    </lineage>
</organism>
<evidence type="ECO:0000313" key="2">
    <source>
        <dbReference type="Proteomes" id="UP000662185"/>
    </source>
</evidence>
<reference evidence="2" key="1">
    <citation type="journal article" date="2020" name="ISME J.">
        <title>Comparative genomics reveals insights into cyanobacterial evolution and habitat adaptation.</title>
        <authorList>
            <person name="Chen M.Y."/>
            <person name="Teng W.K."/>
            <person name="Zhao L."/>
            <person name="Hu C.X."/>
            <person name="Zhou Y.K."/>
            <person name="Han B.P."/>
            <person name="Song L.R."/>
            <person name="Shu W.S."/>
        </authorList>
    </citation>
    <scope>NUCLEOTIDE SEQUENCE [LARGE SCALE GENOMIC DNA]</scope>
    <source>
        <strain evidence="2">FACHB-251</strain>
    </source>
</reference>
<keyword evidence="2" id="KW-1185">Reference proteome</keyword>
<protein>
    <submittedName>
        <fullName evidence="1">Pentapeptide repeat-containing protein</fullName>
    </submittedName>
</protein>
<name>A0A927A2H4_9NOST</name>
<dbReference type="Gene3D" id="2.160.20.80">
    <property type="entry name" value="E3 ubiquitin-protein ligase SopA"/>
    <property type="match status" value="2"/>
</dbReference>
<dbReference type="SUPFAM" id="SSF141571">
    <property type="entry name" value="Pentapeptide repeat-like"/>
    <property type="match status" value="2"/>
</dbReference>
<dbReference type="EMBL" id="JACJQU010000012">
    <property type="protein sequence ID" value="MBD2295388.1"/>
    <property type="molecule type" value="Genomic_DNA"/>
</dbReference>
<dbReference type="Pfam" id="PF00805">
    <property type="entry name" value="Pentapeptide"/>
    <property type="match status" value="4"/>
</dbReference>
<dbReference type="PANTHER" id="PTHR14136">
    <property type="entry name" value="BTB_POZ DOMAIN-CONTAINING PROTEIN KCTD9"/>
    <property type="match status" value="1"/>
</dbReference>
<accession>A0A927A2H4</accession>
<proteinExistence type="predicted"/>